<dbReference type="AlphaFoldDB" id="A0A1F7YGR4"/>
<dbReference type="CDD" id="cd05379">
    <property type="entry name" value="CAP_bacterial"/>
    <property type="match status" value="1"/>
</dbReference>
<dbReference type="InterPro" id="IPR014044">
    <property type="entry name" value="CAP_dom"/>
</dbReference>
<feature type="transmembrane region" description="Helical" evidence="1">
    <location>
        <begin position="294"/>
        <end position="314"/>
    </location>
</feature>
<reference evidence="3 4" key="1">
    <citation type="journal article" date="2016" name="Nat. Commun.">
        <title>Thousands of microbial genomes shed light on interconnected biogeochemical processes in an aquifer system.</title>
        <authorList>
            <person name="Anantharaman K."/>
            <person name="Brown C.T."/>
            <person name="Hug L.A."/>
            <person name="Sharon I."/>
            <person name="Castelle C.J."/>
            <person name="Probst A.J."/>
            <person name="Thomas B.C."/>
            <person name="Singh A."/>
            <person name="Wilkins M.J."/>
            <person name="Karaoz U."/>
            <person name="Brodie E.L."/>
            <person name="Williams K.H."/>
            <person name="Hubbard S.S."/>
            <person name="Banfield J.F."/>
        </authorList>
    </citation>
    <scope>NUCLEOTIDE SEQUENCE [LARGE SCALE GENOMIC DNA]</scope>
</reference>
<organism evidence="3 4">
    <name type="scientific">Candidatus Woesebacteria bacterium RIFCSPHIGHO2_01_FULL_40_22</name>
    <dbReference type="NCBI Taxonomy" id="1802499"/>
    <lineage>
        <taxon>Bacteria</taxon>
        <taxon>Candidatus Woeseibacteriota</taxon>
    </lineage>
</organism>
<dbReference type="InterPro" id="IPR035940">
    <property type="entry name" value="CAP_sf"/>
</dbReference>
<name>A0A1F7YGR4_9BACT</name>
<dbReference type="SUPFAM" id="SSF55797">
    <property type="entry name" value="PR-1-like"/>
    <property type="match status" value="1"/>
</dbReference>
<dbReference type="PANTHER" id="PTHR31157:SF1">
    <property type="entry name" value="SCP DOMAIN-CONTAINING PROTEIN"/>
    <property type="match status" value="1"/>
</dbReference>
<accession>A0A1F7YGR4</accession>
<evidence type="ECO:0000313" key="3">
    <source>
        <dbReference type="EMBL" id="OGM25798.1"/>
    </source>
</evidence>
<protein>
    <recommendedName>
        <fullName evidence="2">SCP domain-containing protein</fullName>
    </recommendedName>
</protein>
<comment type="caution">
    <text evidence="3">The sequence shown here is derived from an EMBL/GenBank/DDBJ whole genome shotgun (WGS) entry which is preliminary data.</text>
</comment>
<dbReference type="PANTHER" id="PTHR31157">
    <property type="entry name" value="SCP DOMAIN-CONTAINING PROTEIN"/>
    <property type="match status" value="1"/>
</dbReference>
<evidence type="ECO:0000259" key="2">
    <source>
        <dbReference type="Pfam" id="PF00188"/>
    </source>
</evidence>
<gene>
    <name evidence="3" type="ORF">A2628_00575</name>
</gene>
<dbReference type="Proteomes" id="UP000179221">
    <property type="component" value="Unassembled WGS sequence"/>
</dbReference>
<proteinExistence type="predicted"/>
<sequence>MVDYASKLSHLFIPGYSNNHKAKVLHPESILVIIFLVIFSQYLIQTFPKSGVRVLGYAANISVDEIIRLTNQKRADAGVQSLSFSATLASAAKAKGEDMLAKDYWAHVAPDGTEPWKFFTDAGYKYRYAGENLARDFSSASTTVDAWNASPSHKENMLSGKYDEIGVAVVEGDFNGVDTTIVVQLFGKGYGDNIAQAIPTSSAVAGNANTVPTSMPTAFPTKVLPTLTPSSTPTPMVIIAKSGTPPTTPQKTLVSPFNTTKGVSIVTIVFLMAVFTIDIFTVSRRKIARVGGRAFAHMAFLGMILIIIIIARAGQIL</sequence>
<dbReference type="Gene3D" id="3.40.33.10">
    <property type="entry name" value="CAP"/>
    <property type="match status" value="1"/>
</dbReference>
<keyword evidence="1" id="KW-0472">Membrane</keyword>
<evidence type="ECO:0000256" key="1">
    <source>
        <dbReference type="SAM" id="Phobius"/>
    </source>
</evidence>
<feature type="transmembrane region" description="Helical" evidence="1">
    <location>
        <begin position="262"/>
        <end position="282"/>
    </location>
</feature>
<keyword evidence="1" id="KW-1133">Transmembrane helix</keyword>
<keyword evidence="1" id="KW-0812">Transmembrane</keyword>
<dbReference type="EMBL" id="MGGL01000019">
    <property type="protein sequence ID" value="OGM25798.1"/>
    <property type="molecule type" value="Genomic_DNA"/>
</dbReference>
<evidence type="ECO:0000313" key="4">
    <source>
        <dbReference type="Proteomes" id="UP000179221"/>
    </source>
</evidence>
<dbReference type="Pfam" id="PF00188">
    <property type="entry name" value="CAP"/>
    <property type="match status" value="1"/>
</dbReference>
<feature type="domain" description="SCP" evidence="2">
    <location>
        <begin position="68"/>
        <end position="186"/>
    </location>
</feature>